<dbReference type="GeneID" id="27787011"/>
<feature type="region of interest" description="Disordered" evidence="1">
    <location>
        <begin position="87"/>
        <end position="110"/>
    </location>
</feature>
<evidence type="ECO:0000313" key="3">
    <source>
        <dbReference type="Proteomes" id="UP000064183"/>
    </source>
</evidence>
<name>A0A0U3KNJ2_STRGL</name>
<organism evidence="2 3">
    <name type="scientific">Streptomyces globisporus C-1027</name>
    <dbReference type="NCBI Taxonomy" id="1172567"/>
    <lineage>
        <taxon>Bacteria</taxon>
        <taxon>Bacillati</taxon>
        <taxon>Actinomycetota</taxon>
        <taxon>Actinomycetes</taxon>
        <taxon>Kitasatosporales</taxon>
        <taxon>Streptomycetaceae</taxon>
        <taxon>Streptomyces</taxon>
    </lineage>
</organism>
<evidence type="ECO:0000256" key="1">
    <source>
        <dbReference type="SAM" id="MobiDB-lite"/>
    </source>
</evidence>
<evidence type="ECO:0000313" key="2">
    <source>
        <dbReference type="EMBL" id="ALU97518.1"/>
    </source>
</evidence>
<sequence>MAFNYRAHALQYAGDRGWEHVEATMTLDSTRVTVDEFRKGRKIVVATFMNFGALPEYEDYWTLGHYDFGDGRKGRIEAVQSNAQQKQFSLERALDEPDDADGPVVDQFRA</sequence>
<accession>A0A0U3KNJ2</accession>
<gene>
    <name evidence="2" type="ORF">WQO_31755</name>
</gene>
<reference evidence="2 3" key="1">
    <citation type="journal article" date="2012" name="J. Bacteriol.">
        <title>Draft genome sequence of Streptomyces globisporus C-1027, which produces an antitumor antibiotic consisting of a nine-membered enediyne with a chromoprotein.</title>
        <authorList>
            <person name="Wang L."/>
            <person name="Wang S."/>
            <person name="He Q."/>
            <person name="Yu T."/>
            <person name="Li Q."/>
            <person name="Hong B."/>
        </authorList>
    </citation>
    <scope>NUCLEOTIDE SEQUENCE [LARGE SCALE GENOMIC DNA]</scope>
    <source>
        <strain evidence="2 3">C-1027</strain>
    </source>
</reference>
<dbReference type="AlphaFoldDB" id="A0A0U3KNJ2"/>
<proteinExistence type="predicted"/>
<protein>
    <submittedName>
        <fullName evidence="2">Uncharacterized protein</fullName>
    </submittedName>
</protein>
<dbReference type="Proteomes" id="UP000064183">
    <property type="component" value="Chromosome"/>
</dbReference>
<dbReference type="RefSeq" id="WP_029182133.1">
    <property type="nucleotide sequence ID" value="NZ_CP013738.1"/>
</dbReference>
<dbReference type="EMBL" id="CP013738">
    <property type="protein sequence ID" value="ALU97518.1"/>
    <property type="molecule type" value="Genomic_DNA"/>
</dbReference>
<dbReference type="KEGG" id="sgb:WQO_31755"/>